<name>A0A176WTC6_MARPO</name>
<accession>A0A176WTC6</accession>
<feature type="compositionally biased region" description="Basic and acidic residues" evidence="1">
    <location>
        <begin position="78"/>
        <end position="94"/>
    </location>
</feature>
<keyword evidence="2" id="KW-1133">Transmembrane helix</keyword>
<reference evidence="3" key="1">
    <citation type="submission" date="2016-03" db="EMBL/GenBank/DDBJ databases">
        <title>Mechanisms controlling the formation of the plant cell surface in tip-growing cells are functionally conserved among land plants.</title>
        <authorList>
            <person name="Honkanen S."/>
            <person name="Jones V.A."/>
            <person name="Morieri G."/>
            <person name="Champion C."/>
            <person name="Hetherington A.J."/>
            <person name="Kelly S."/>
            <person name="Saint-Marcoux D."/>
            <person name="Proust H."/>
            <person name="Prescott H."/>
            <person name="Dolan L."/>
        </authorList>
    </citation>
    <scope>NUCLEOTIDE SEQUENCE [LARGE SCALE GENOMIC DNA]</scope>
    <source>
        <tissue evidence="3">Whole gametophyte</tissue>
    </source>
</reference>
<dbReference type="EMBL" id="LVLJ01000074">
    <property type="protein sequence ID" value="OAE35775.1"/>
    <property type="molecule type" value="Genomic_DNA"/>
</dbReference>
<keyword evidence="2" id="KW-0472">Membrane</keyword>
<evidence type="ECO:0000313" key="4">
    <source>
        <dbReference type="Proteomes" id="UP000077202"/>
    </source>
</evidence>
<organism evidence="3 4">
    <name type="scientific">Marchantia polymorpha subsp. ruderalis</name>
    <dbReference type="NCBI Taxonomy" id="1480154"/>
    <lineage>
        <taxon>Eukaryota</taxon>
        <taxon>Viridiplantae</taxon>
        <taxon>Streptophyta</taxon>
        <taxon>Embryophyta</taxon>
        <taxon>Marchantiophyta</taxon>
        <taxon>Marchantiopsida</taxon>
        <taxon>Marchantiidae</taxon>
        <taxon>Marchantiales</taxon>
        <taxon>Marchantiaceae</taxon>
        <taxon>Marchantia</taxon>
    </lineage>
</organism>
<protein>
    <submittedName>
        <fullName evidence="3">Uncharacterized protein</fullName>
    </submittedName>
</protein>
<gene>
    <name evidence="3" type="ORF">AXG93_3524s1100</name>
</gene>
<dbReference type="Proteomes" id="UP000077202">
    <property type="component" value="Unassembled WGS sequence"/>
</dbReference>
<comment type="caution">
    <text evidence="3">The sequence shown here is derived from an EMBL/GenBank/DDBJ whole genome shotgun (WGS) entry which is preliminary data.</text>
</comment>
<evidence type="ECO:0000256" key="1">
    <source>
        <dbReference type="SAM" id="MobiDB-lite"/>
    </source>
</evidence>
<keyword evidence="2" id="KW-0812">Transmembrane</keyword>
<dbReference type="AlphaFoldDB" id="A0A176WTC6"/>
<evidence type="ECO:0000256" key="2">
    <source>
        <dbReference type="SAM" id="Phobius"/>
    </source>
</evidence>
<evidence type="ECO:0000313" key="3">
    <source>
        <dbReference type="EMBL" id="OAE35775.1"/>
    </source>
</evidence>
<feature type="region of interest" description="Disordered" evidence="1">
    <location>
        <begin position="55"/>
        <end position="107"/>
    </location>
</feature>
<feature type="transmembrane region" description="Helical" evidence="2">
    <location>
        <begin position="117"/>
        <end position="139"/>
    </location>
</feature>
<proteinExistence type="predicted"/>
<keyword evidence="4" id="KW-1185">Reference proteome</keyword>
<dbReference type="PANTHER" id="PTHR36343">
    <property type="entry name" value="EXPRESSED PROTEIN"/>
    <property type="match status" value="1"/>
</dbReference>
<sequence>MAAMAALAQLTTTAISCSSSFAPSTSFVGTKNAGSINSLGGGLALPSLKGPRFGVRRRQSCHGPSALFDRGNGTGNDGEAKKDDKKKFITKEQEPEQYWQTADERDGKNPMASPLPYILILSILSPFLILAVAFANNWIKVPIR</sequence>
<dbReference type="PANTHER" id="PTHR36343:SF1">
    <property type="entry name" value="EXPRESSED PROTEIN"/>
    <property type="match status" value="1"/>
</dbReference>
<dbReference type="GO" id="GO:0009507">
    <property type="term" value="C:chloroplast"/>
    <property type="evidence" value="ECO:0007669"/>
    <property type="project" value="TreeGrafter"/>
</dbReference>